<feature type="non-terminal residue" evidence="2">
    <location>
        <position position="1"/>
    </location>
</feature>
<name>A0AAQ3RVR4_VIGMU</name>
<protein>
    <submittedName>
        <fullName evidence="2">Uncharacterized protein</fullName>
    </submittedName>
</protein>
<dbReference type="Proteomes" id="UP001374535">
    <property type="component" value="Chromosome 6"/>
</dbReference>
<keyword evidence="3" id="KW-1185">Reference proteome</keyword>
<dbReference type="EMBL" id="CP144695">
    <property type="protein sequence ID" value="WVZ06244.1"/>
    <property type="molecule type" value="Genomic_DNA"/>
</dbReference>
<dbReference type="AlphaFoldDB" id="A0AAQ3RVR4"/>
<reference evidence="2 3" key="1">
    <citation type="journal article" date="2023" name="Life. Sci Alliance">
        <title>Evolutionary insights into 3D genome organization and epigenetic landscape of Vigna mungo.</title>
        <authorList>
            <person name="Junaid A."/>
            <person name="Singh B."/>
            <person name="Bhatia S."/>
        </authorList>
    </citation>
    <scope>NUCLEOTIDE SEQUENCE [LARGE SCALE GENOMIC DNA]</scope>
    <source>
        <strain evidence="2">Urdbean</strain>
    </source>
</reference>
<keyword evidence="1" id="KW-0175">Coiled coil</keyword>
<feature type="non-terminal residue" evidence="2">
    <location>
        <position position="226"/>
    </location>
</feature>
<evidence type="ECO:0000313" key="3">
    <source>
        <dbReference type="Proteomes" id="UP001374535"/>
    </source>
</evidence>
<gene>
    <name evidence="2" type="ORF">V8G54_019590</name>
</gene>
<feature type="coiled-coil region" evidence="1">
    <location>
        <begin position="41"/>
        <end position="68"/>
    </location>
</feature>
<accession>A0AAQ3RVR4</accession>
<proteinExistence type="predicted"/>
<evidence type="ECO:0000256" key="1">
    <source>
        <dbReference type="SAM" id="Coils"/>
    </source>
</evidence>
<sequence length="226" mass="26383">ICWEWLLREEDHGNPMIRATLNLDEGEIPQHGVDEIGMSWEELLIKRIEDNQRRMVELNKELTDLAMMVGGCLDEEKDDVEDVEDVGPLLAILPPVDPHQDVPFLQVNPKYLYNLVTPFRAPWWVVSEICGQMFGIRECFFGPRSQVDNMGMLFATTVFMYFEKRSTRVVKRICFSPLYAAQVLEDSRRKKMNHKVWTLNDYVNFFHSEIIGFHDIVNVEFVSAIK</sequence>
<evidence type="ECO:0000313" key="2">
    <source>
        <dbReference type="EMBL" id="WVZ06244.1"/>
    </source>
</evidence>
<organism evidence="2 3">
    <name type="scientific">Vigna mungo</name>
    <name type="common">Black gram</name>
    <name type="synonym">Phaseolus mungo</name>
    <dbReference type="NCBI Taxonomy" id="3915"/>
    <lineage>
        <taxon>Eukaryota</taxon>
        <taxon>Viridiplantae</taxon>
        <taxon>Streptophyta</taxon>
        <taxon>Embryophyta</taxon>
        <taxon>Tracheophyta</taxon>
        <taxon>Spermatophyta</taxon>
        <taxon>Magnoliopsida</taxon>
        <taxon>eudicotyledons</taxon>
        <taxon>Gunneridae</taxon>
        <taxon>Pentapetalae</taxon>
        <taxon>rosids</taxon>
        <taxon>fabids</taxon>
        <taxon>Fabales</taxon>
        <taxon>Fabaceae</taxon>
        <taxon>Papilionoideae</taxon>
        <taxon>50 kb inversion clade</taxon>
        <taxon>NPAAA clade</taxon>
        <taxon>indigoferoid/millettioid clade</taxon>
        <taxon>Phaseoleae</taxon>
        <taxon>Vigna</taxon>
    </lineage>
</organism>